<dbReference type="EMBL" id="LR798431">
    <property type="protein sequence ID" value="CAB5231154.1"/>
    <property type="molecule type" value="Genomic_DNA"/>
</dbReference>
<reference evidence="2" key="1">
    <citation type="submission" date="2020-04" db="EMBL/GenBank/DDBJ databases">
        <authorList>
            <person name="Chiriac C."/>
            <person name="Salcher M."/>
            <person name="Ghai R."/>
            <person name="Kavagutti S V."/>
        </authorList>
    </citation>
    <scope>NUCLEOTIDE SEQUENCE</scope>
</reference>
<dbReference type="EMBL" id="LR796457">
    <property type="protein sequence ID" value="CAB4145977.1"/>
    <property type="molecule type" value="Genomic_DNA"/>
</dbReference>
<accession>A0A6J5N0S9</accession>
<dbReference type="EMBL" id="LR796915">
    <property type="protein sequence ID" value="CAB4175090.1"/>
    <property type="molecule type" value="Genomic_DNA"/>
</dbReference>
<name>A0A6J5N0S9_9CAUD</name>
<evidence type="ECO:0000313" key="1">
    <source>
        <dbReference type="EMBL" id="CAB4145977.1"/>
    </source>
</evidence>
<dbReference type="EMBL" id="LR796551">
    <property type="protein sequence ID" value="CAB4150886.1"/>
    <property type="molecule type" value="Genomic_DNA"/>
</dbReference>
<dbReference type="EMBL" id="LR797080">
    <property type="protein sequence ID" value="CAB4185729.1"/>
    <property type="molecule type" value="Genomic_DNA"/>
</dbReference>
<evidence type="ECO:0000313" key="7">
    <source>
        <dbReference type="EMBL" id="CAB4192866.1"/>
    </source>
</evidence>
<evidence type="ECO:0000313" key="3">
    <source>
        <dbReference type="EMBL" id="CAB4175090.1"/>
    </source>
</evidence>
<organism evidence="2">
    <name type="scientific">uncultured Caudovirales phage</name>
    <dbReference type="NCBI Taxonomy" id="2100421"/>
    <lineage>
        <taxon>Viruses</taxon>
        <taxon>Duplodnaviria</taxon>
        <taxon>Heunggongvirae</taxon>
        <taxon>Uroviricota</taxon>
        <taxon>Caudoviricetes</taxon>
        <taxon>Peduoviridae</taxon>
        <taxon>Maltschvirus</taxon>
        <taxon>Maltschvirus maltsch</taxon>
    </lineage>
</organism>
<dbReference type="EMBL" id="LR796983">
    <property type="protein sequence ID" value="CAB4179636.1"/>
    <property type="molecule type" value="Genomic_DNA"/>
</dbReference>
<protein>
    <submittedName>
        <fullName evidence="2">Uncharacterized protein</fullName>
    </submittedName>
</protein>
<sequence length="99" mass="11679">MAKSIEQKAIDTLMNLVSDIRFREYEFIRLMATQPVGLMRRFFGIILAFVEWYSISASHNFYPDNTDRDVCQQCLTIRESLTVNSTDYIRSQHQMIGEY</sequence>
<evidence type="ECO:0000313" key="6">
    <source>
        <dbReference type="EMBL" id="CAB4188934.1"/>
    </source>
</evidence>
<evidence type="ECO:0000313" key="2">
    <source>
        <dbReference type="EMBL" id="CAB4150886.1"/>
    </source>
</evidence>
<evidence type="ECO:0000313" key="9">
    <source>
        <dbReference type="EMBL" id="CAB5231154.1"/>
    </source>
</evidence>
<dbReference type="EMBL" id="LR797455">
    <property type="protein sequence ID" value="CAB4217432.1"/>
    <property type="molecule type" value="Genomic_DNA"/>
</dbReference>
<dbReference type="EMBL" id="LR797188">
    <property type="protein sequence ID" value="CAB4192866.1"/>
    <property type="molecule type" value="Genomic_DNA"/>
</dbReference>
<gene>
    <name evidence="4" type="ORF">UFOVP1032_29</name>
    <name evidence="5" type="ORF">UFOVP1125_97</name>
    <name evidence="6" type="ORF">UFOVP1173_43</name>
    <name evidence="7" type="ORF">UFOVP1241_113</name>
    <name evidence="8" type="ORF">UFOVP1491_29</name>
    <name evidence="9" type="ORF">UFOVP1579_29</name>
    <name evidence="1" type="ORF">UFOVP485_92</name>
    <name evidence="2" type="ORF">UFOVP575_44</name>
    <name evidence="3" type="ORF">UFOVP963_116</name>
</gene>
<dbReference type="EMBL" id="LR797131">
    <property type="protein sequence ID" value="CAB4188934.1"/>
    <property type="molecule type" value="Genomic_DNA"/>
</dbReference>
<proteinExistence type="predicted"/>
<evidence type="ECO:0000313" key="4">
    <source>
        <dbReference type="EMBL" id="CAB4179636.1"/>
    </source>
</evidence>
<evidence type="ECO:0000313" key="8">
    <source>
        <dbReference type="EMBL" id="CAB4217432.1"/>
    </source>
</evidence>
<evidence type="ECO:0000313" key="5">
    <source>
        <dbReference type="EMBL" id="CAB4185729.1"/>
    </source>
</evidence>